<dbReference type="GO" id="GO:0008270">
    <property type="term" value="F:zinc ion binding"/>
    <property type="evidence" value="ECO:0007669"/>
    <property type="project" value="InterPro"/>
</dbReference>
<dbReference type="InterPro" id="IPR036864">
    <property type="entry name" value="Zn2-C6_fun-type_DNA-bd_sf"/>
</dbReference>
<dbReference type="SUPFAM" id="SSF57701">
    <property type="entry name" value="Zn2/Cys6 DNA-binding domain"/>
    <property type="match status" value="1"/>
</dbReference>
<dbReference type="OrthoDB" id="1924260at2759"/>
<accession>M2M7F7</accession>
<dbReference type="PROSITE" id="PS00463">
    <property type="entry name" value="ZN2_CY6_FUNGAL_1"/>
    <property type="match status" value="1"/>
</dbReference>
<dbReference type="OMA" id="CPLVGSM"/>
<feature type="region of interest" description="Disordered" evidence="2">
    <location>
        <begin position="55"/>
        <end position="81"/>
    </location>
</feature>
<dbReference type="eggNOG" id="ENOG502R6NR">
    <property type="taxonomic scope" value="Eukaryota"/>
</dbReference>
<dbReference type="AlphaFoldDB" id="M2M7F7"/>
<dbReference type="Proteomes" id="UP000011761">
    <property type="component" value="Unassembled WGS sequence"/>
</dbReference>
<proteinExistence type="predicted"/>
<evidence type="ECO:0000256" key="1">
    <source>
        <dbReference type="ARBA" id="ARBA00023242"/>
    </source>
</evidence>
<gene>
    <name evidence="4" type="ORF">BAUCODRAFT_78015</name>
</gene>
<dbReference type="GeneID" id="19117136"/>
<dbReference type="InterPro" id="IPR021858">
    <property type="entry name" value="Fun_TF"/>
</dbReference>
<dbReference type="InterPro" id="IPR001138">
    <property type="entry name" value="Zn2Cys6_DnaBD"/>
</dbReference>
<dbReference type="PROSITE" id="PS50048">
    <property type="entry name" value="ZN2_CY6_FUNGAL_2"/>
    <property type="match status" value="1"/>
</dbReference>
<dbReference type="Pfam" id="PF11951">
    <property type="entry name" value="Fungal_trans_2"/>
    <property type="match status" value="1"/>
</dbReference>
<dbReference type="InterPro" id="IPR052400">
    <property type="entry name" value="Zn2-C6_fungal_TF"/>
</dbReference>
<evidence type="ECO:0000256" key="2">
    <source>
        <dbReference type="SAM" id="MobiDB-lite"/>
    </source>
</evidence>
<feature type="region of interest" description="Disordered" evidence="2">
    <location>
        <begin position="1"/>
        <end position="22"/>
    </location>
</feature>
<dbReference type="EMBL" id="KB445562">
    <property type="protein sequence ID" value="EMC92251.1"/>
    <property type="molecule type" value="Genomic_DNA"/>
</dbReference>
<dbReference type="CDD" id="cd00067">
    <property type="entry name" value="GAL4"/>
    <property type="match status" value="1"/>
</dbReference>
<dbReference type="SMART" id="SM00066">
    <property type="entry name" value="GAL4"/>
    <property type="match status" value="1"/>
</dbReference>
<feature type="compositionally biased region" description="Basic residues" evidence="2">
    <location>
        <begin position="10"/>
        <end position="22"/>
    </location>
</feature>
<organism evidence="4 5">
    <name type="scientific">Baudoinia panamericana (strain UAMH 10762)</name>
    <name type="common">Angels' share fungus</name>
    <name type="synonym">Baudoinia compniacensis (strain UAMH 10762)</name>
    <dbReference type="NCBI Taxonomy" id="717646"/>
    <lineage>
        <taxon>Eukaryota</taxon>
        <taxon>Fungi</taxon>
        <taxon>Dikarya</taxon>
        <taxon>Ascomycota</taxon>
        <taxon>Pezizomycotina</taxon>
        <taxon>Dothideomycetes</taxon>
        <taxon>Dothideomycetidae</taxon>
        <taxon>Mycosphaerellales</taxon>
        <taxon>Teratosphaeriaceae</taxon>
        <taxon>Baudoinia</taxon>
    </lineage>
</organism>
<dbReference type="RefSeq" id="XP_007680480.1">
    <property type="nucleotide sequence ID" value="XM_007682290.1"/>
</dbReference>
<feature type="compositionally biased region" description="Low complexity" evidence="2">
    <location>
        <begin position="58"/>
        <end position="75"/>
    </location>
</feature>
<keyword evidence="5" id="KW-1185">Reference proteome</keyword>
<dbReference type="GO" id="GO:0000981">
    <property type="term" value="F:DNA-binding transcription factor activity, RNA polymerase II-specific"/>
    <property type="evidence" value="ECO:0007669"/>
    <property type="project" value="InterPro"/>
</dbReference>
<dbReference type="Gene3D" id="4.10.240.10">
    <property type="entry name" value="Zn(2)-C6 fungal-type DNA-binding domain"/>
    <property type="match status" value="1"/>
</dbReference>
<protein>
    <recommendedName>
        <fullName evidence="3">Zn(2)-C6 fungal-type domain-containing protein</fullName>
    </recommendedName>
</protein>
<dbReference type="Pfam" id="PF00172">
    <property type="entry name" value="Zn_clus"/>
    <property type="match status" value="1"/>
</dbReference>
<reference evidence="4 5" key="1">
    <citation type="journal article" date="2012" name="PLoS Pathog.">
        <title>Diverse lifestyles and strategies of plant pathogenesis encoded in the genomes of eighteen Dothideomycetes fungi.</title>
        <authorList>
            <person name="Ohm R.A."/>
            <person name="Feau N."/>
            <person name="Henrissat B."/>
            <person name="Schoch C.L."/>
            <person name="Horwitz B.A."/>
            <person name="Barry K.W."/>
            <person name="Condon B.J."/>
            <person name="Copeland A.C."/>
            <person name="Dhillon B."/>
            <person name="Glaser F."/>
            <person name="Hesse C.N."/>
            <person name="Kosti I."/>
            <person name="LaButti K."/>
            <person name="Lindquist E.A."/>
            <person name="Lucas S."/>
            <person name="Salamov A.A."/>
            <person name="Bradshaw R.E."/>
            <person name="Ciuffetti L."/>
            <person name="Hamelin R.C."/>
            <person name="Kema G.H.J."/>
            <person name="Lawrence C."/>
            <person name="Scott J.A."/>
            <person name="Spatafora J.W."/>
            <person name="Turgeon B.G."/>
            <person name="de Wit P.J.G.M."/>
            <person name="Zhong S."/>
            <person name="Goodwin S.B."/>
            <person name="Grigoriev I.V."/>
        </authorList>
    </citation>
    <scope>NUCLEOTIDE SEQUENCE [LARGE SCALE GENOMIC DNA]</scope>
    <source>
        <strain evidence="4 5">UAMH 10762</strain>
    </source>
</reference>
<dbReference type="PANTHER" id="PTHR47657">
    <property type="entry name" value="STEROL REGULATORY ELEMENT-BINDING PROTEIN ECM22"/>
    <property type="match status" value="1"/>
</dbReference>
<dbReference type="STRING" id="717646.M2M7F7"/>
<feature type="domain" description="Zn(2)-C6 fungal-type" evidence="3">
    <location>
        <begin position="19"/>
        <end position="49"/>
    </location>
</feature>
<dbReference type="HOGENOM" id="CLU_018979_3_0_1"/>
<name>M2M7F7_BAUPA</name>
<dbReference type="PANTHER" id="PTHR47657:SF12">
    <property type="entry name" value="ZN(II)2CYS6 TRANSCRIPTION FACTOR (EUROFUNG)"/>
    <property type="match status" value="1"/>
</dbReference>
<keyword evidence="1" id="KW-0539">Nucleus</keyword>
<dbReference type="KEGG" id="bcom:BAUCODRAFT_78015"/>
<sequence>MTGSGAGPSRRSHTKSRKGCKTCKRRHIRCDETYPQCRNCTKHQVRCDYMETAGSDIESQQSPEQQSLQLSPGSESRVEQWQQSGRFPYPEMQVFPHPHAHEYSRNDLRLIHHLSTIANNLTLKGASHLTTWTQKVPKFLSVASTHPYVMHALLAMSANHLAWLHSSNATRNLYLHHGSIALRGLHEAIGNFSHANADAVLAASLLLFWQATDWRSWSSLRAGIQSVIAAMQSWKHDSVFAEYVIEEDAPTNPFHTHRRRSSVSPVERSALLENAAYALQRLQLGLAGAQMELHWTTQLVHYVQQLQTLPSAQTPEEQFNHFYQLRKWLFWVPVLLLQREGGQGPAMLTIAHFYATALAIDPLFPDLGSSFCSAASLPPLEAIIAVTDAMHSERGADTSLLEVASLMQFPRQAAFEYRHRTLQVQQSALSQQPVSFGIDPSTLSYTNIGNLSPAFAPATPMYDVSQHTSPSGSSFLGVPTPYSFSSGTQQYGIPSPGFPPFTLQAQEHVYSFGGGFVPTAIWA</sequence>
<evidence type="ECO:0000313" key="5">
    <source>
        <dbReference type="Proteomes" id="UP000011761"/>
    </source>
</evidence>
<evidence type="ECO:0000259" key="3">
    <source>
        <dbReference type="PROSITE" id="PS50048"/>
    </source>
</evidence>
<evidence type="ECO:0000313" key="4">
    <source>
        <dbReference type="EMBL" id="EMC92251.1"/>
    </source>
</evidence>